<evidence type="ECO:0000313" key="3">
    <source>
        <dbReference type="EMBL" id="AMD91594.1"/>
    </source>
</evidence>
<feature type="signal peptide" evidence="2">
    <location>
        <begin position="1"/>
        <end position="19"/>
    </location>
</feature>
<feature type="chain" id="PRO_5007141323" evidence="2">
    <location>
        <begin position="20"/>
        <end position="193"/>
    </location>
</feature>
<dbReference type="Proteomes" id="UP000069241">
    <property type="component" value="Chromosome"/>
</dbReference>
<dbReference type="GO" id="GO:0003743">
    <property type="term" value="F:translation initiation factor activity"/>
    <property type="evidence" value="ECO:0007669"/>
    <property type="project" value="UniProtKB-KW"/>
</dbReference>
<feature type="compositionally biased region" description="Low complexity" evidence="1">
    <location>
        <begin position="32"/>
        <end position="47"/>
    </location>
</feature>
<evidence type="ECO:0000256" key="1">
    <source>
        <dbReference type="SAM" id="MobiDB-lite"/>
    </source>
</evidence>
<sequence>MRILLALILTLGLATGGCAWFSSSEDSETQTPAAQPQDQAAASEAAPEPAPAPAKDVPGKSKSKTKANAEKASAKKAPRGAKSEAEISAELDRVGHKLALQASRTVMPSKASKEVRKDGKDYVASYVEVDTSNVTTELRPGASGQYVGFIRYQEKFYECRGASKKEALSASCQQVRARRLNELIRYDGKEWQF</sequence>
<feature type="region of interest" description="Disordered" evidence="1">
    <location>
        <begin position="22"/>
        <end position="85"/>
    </location>
</feature>
<reference evidence="4" key="1">
    <citation type="submission" date="2016-02" db="EMBL/GenBank/DDBJ databases">
        <authorList>
            <person name="Holder M.E."/>
            <person name="Ajami N.J."/>
            <person name="Petrosino J.F."/>
        </authorList>
    </citation>
    <scope>NUCLEOTIDE SEQUENCE [LARGE SCALE GENOMIC DNA]</scope>
    <source>
        <strain evidence="4">CCUG 45958</strain>
    </source>
</reference>
<dbReference type="RefSeq" id="WP_062254866.1">
    <property type="nucleotide sequence ID" value="NZ_CP014229.1"/>
</dbReference>
<organism evidence="3 4">
    <name type="scientific">Desulfovibrio fairfieldensis</name>
    <dbReference type="NCBI Taxonomy" id="44742"/>
    <lineage>
        <taxon>Bacteria</taxon>
        <taxon>Pseudomonadati</taxon>
        <taxon>Thermodesulfobacteriota</taxon>
        <taxon>Desulfovibrionia</taxon>
        <taxon>Desulfovibrionales</taxon>
        <taxon>Desulfovibrionaceae</taxon>
        <taxon>Desulfovibrio</taxon>
    </lineage>
</organism>
<dbReference type="PROSITE" id="PS51257">
    <property type="entry name" value="PROKAR_LIPOPROTEIN"/>
    <property type="match status" value="1"/>
</dbReference>
<keyword evidence="2" id="KW-0732">Signal</keyword>
<dbReference type="EMBL" id="CP014229">
    <property type="protein sequence ID" value="AMD91594.1"/>
    <property type="molecule type" value="Genomic_DNA"/>
</dbReference>
<evidence type="ECO:0000313" key="4">
    <source>
        <dbReference type="Proteomes" id="UP000069241"/>
    </source>
</evidence>
<proteinExistence type="predicted"/>
<dbReference type="AlphaFoldDB" id="A0A109W577"/>
<evidence type="ECO:0000256" key="2">
    <source>
        <dbReference type="SAM" id="SignalP"/>
    </source>
</evidence>
<keyword evidence="4" id="KW-1185">Reference proteome</keyword>
<keyword evidence="3" id="KW-0648">Protein biosynthesis</keyword>
<protein>
    <submittedName>
        <fullName evidence="3">Translation initiation factor 2</fullName>
    </submittedName>
</protein>
<dbReference type="KEGG" id="dfi:AXF13_11075"/>
<gene>
    <name evidence="3" type="ORF">AXF13_11075</name>
</gene>
<keyword evidence="3" id="KW-0396">Initiation factor</keyword>
<accession>A0A109W577</accession>
<name>A0A109W577_9BACT</name>